<dbReference type="EMBL" id="SNRW01009059">
    <property type="protein sequence ID" value="KAA6378567.1"/>
    <property type="molecule type" value="Genomic_DNA"/>
</dbReference>
<dbReference type="AlphaFoldDB" id="A0A5J4V7D5"/>
<evidence type="ECO:0000313" key="1">
    <source>
        <dbReference type="EMBL" id="KAA6378567.1"/>
    </source>
</evidence>
<organism evidence="1 2">
    <name type="scientific">Streblomastix strix</name>
    <dbReference type="NCBI Taxonomy" id="222440"/>
    <lineage>
        <taxon>Eukaryota</taxon>
        <taxon>Metamonada</taxon>
        <taxon>Preaxostyla</taxon>
        <taxon>Oxymonadida</taxon>
        <taxon>Streblomastigidae</taxon>
        <taxon>Streblomastix</taxon>
    </lineage>
</organism>
<evidence type="ECO:0000313" key="2">
    <source>
        <dbReference type="Proteomes" id="UP000324800"/>
    </source>
</evidence>
<gene>
    <name evidence="1" type="ORF">EZS28_025903</name>
</gene>
<accession>A0A5J4V7D5</accession>
<sequence length="64" mass="7442">ILMAYMANMASDFMAIYNPSHHGHHGHMDELYRIPSSENQLIDNPQNNIGHIRHYDEHISFAHT</sequence>
<proteinExistence type="predicted"/>
<protein>
    <submittedName>
        <fullName evidence="1">Uncharacterized protein</fullName>
    </submittedName>
</protein>
<comment type="caution">
    <text evidence="1">The sequence shown here is derived from an EMBL/GenBank/DDBJ whole genome shotgun (WGS) entry which is preliminary data.</text>
</comment>
<reference evidence="1 2" key="1">
    <citation type="submission" date="2019-03" db="EMBL/GenBank/DDBJ databases">
        <title>Single cell metagenomics reveals metabolic interactions within the superorganism composed of flagellate Streblomastix strix and complex community of Bacteroidetes bacteria on its surface.</title>
        <authorList>
            <person name="Treitli S.C."/>
            <person name="Kolisko M."/>
            <person name="Husnik F."/>
            <person name="Keeling P."/>
            <person name="Hampl V."/>
        </authorList>
    </citation>
    <scope>NUCLEOTIDE SEQUENCE [LARGE SCALE GENOMIC DNA]</scope>
    <source>
        <strain evidence="1">ST1C</strain>
    </source>
</reference>
<feature type="non-terminal residue" evidence="1">
    <location>
        <position position="1"/>
    </location>
</feature>
<name>A0A5J4V7D5_9EUKA</name>
<dbReference type="Proteomes" id="UP000324800">
    <property type="component" value="Unassembled WGS sequence"/>
</dbReference>